<accession>A0ABU0IZ39</accession>
<feature type="transmembrane region" description="Helical" evidence="6">
    <location>
        <begin position="135"/>
        <end position="157"/>
    </location>
</feature>
<dbReference type="Pfam" id="PF13440">
    <property type="entry name" value="Polysacc_synt_3"/>
    <property type="match status" value="1"/>
</dbReference>
<evidence type="ECO:0000256" key="4">
    <source>
        <dbReference type="ARBA" id="ARBA00022989"/>
    </source>
</evidence>
<keyword evidence="3 6" id="KW-0812">Transmembrane</keyword>
<feature type="transmembrane region" description="Helical" evidence="6">
    <location>
        <begin position="78"/>
        <end position="100"/>
    </location>
</feature>
<keyword evidence="4 6" id="KW-1133">Transmembrane helix</keyword>
<feature type="transmembrane region" description="Helical" evidence="6">
    <location>
        <begin position="106"/>
        <end position="123"/>
    </location>
</feature>
<evidence type="ECO:0000256" key="1">
    <source>
        <dbReference type="ARBA" id="ARBA00004651"/>
    </source>
</evidence>
<reference evidence="7 8" key="1">
    <citation type="submission" date="2023-07" db="EMBL/GenBank/DDBJ databases">
        <title>Genomic Encyclopedia of Type Strains, Phase IV (KMG-IV): sequencing the most valuable type-strain genomes for metagenomic binning, comparative biology and taxonomic classification.</title>
        <authorList>
            <person name="Goeker M."/>
        </authorList>
    </citation>
    <scope>NUCLEOTIDE SEQUENCE [LARGE SCALE GENOMIC DNA]</scope>
    <source>
        <strain evidence="7 8">DSM 19619</strain>
    </source>
</reference>
<dbReference type="EMBL" id="JAUSVX010000001">
    <property type="protein sequence ID" value="MDQ0467276.1"/>
    <property type="molecule type" value="Genomic_DNA"/>
</dbReference>
<evidence type="ECO:0000256" key="6">
    <source>
        <dbReference type="SAM" id="Phobius"/>
    </source>
</evidence>
<evidence type="ECO:0000256" key="5">
    <source>
        <dbReference type="ARBA" id="ARBA00023136"/>
    </source>
</evidence>
<keyword evidence="5 6" id="KW-0472">Membrane</keyword>
<sequence>MTLVRQTATYFVANAGSAAFGLLNVVVFTRLFGPAEYGVYVIGNGLAAILGALLFTWLKQAILREEAKADGTDIRGTVLLGFGLSCLAFPVIYIVASRLVALEGRAVAASILLALCVGFFELGQELLRARLQAGLYMRATLVRAVLVSAFGVAVTFFAGGLGLLLSGAAAYLASAGLTLRGVWTGAKLRLRDPRLWPLAVWGFPLTVSISVLALSSAIDRFIVAHILGAAAAGEYGASVDLVRQALIIPAISASSAFVPMAVRLLANEGPAATRRHLDDCLELLLAVTLPACIGFAVTAPHIADLILGPDFRPTAHAIMPIVAVAVVFQIATQQYLHIGFLLANRNVFYIVNTASTLAFNVVATSLLIGVLGVAGAAWGRVATEAFGFLNALILARWAFPMPLPPLRIARVAAAVAVMAVVVAALDRLLPAALDRVSLALLIPAGALAYVAACWVLDVAQVRARLGRTLAARFGAGQGAGALQPGERQG</sequence>
<keyword evidence="8" id="KW-1185">Reference proteome</keyword>
<dbReference type="InterPro" id="IPR050833">
    <property type="entry name" value="Poly_Biosynth_Transport"/>
</dbReference>
<dbReference type="Proteomes" id="UP001242480">
    <property type="component" value="Unassembled WGS sequence"/>
</dbReference>
<dbReference type="PANTHER" id="PTHR30250:SF31">
    <property type="entry name" value="INNER MEMBRANE PROTEIN YGHQ"/>
    <property type="match status" value="1"/>
</dbReference>
<keyword evidence="2" id="KW-1003">Cell membrane</keyword>
<feature type="transmembrane region" description="Helical" evidence="6">
    <location>
        <begin position="37"/>
        <end position="58"/>
    </location>
</feature>
<feature type="transmembrane region" description="Helical" evidence="6">
    <location>
        <begin position="241"/>
        <end position="262"/>
    </location>
</feature>
<feature type="transmembrane region" description="Helical" evidence="6">
    <location>
        <begin position="436"/>
        <end position="459"/>
    </location>
</feature>
<feature type="transmembrane region" description="Helical" evidence="6">
    <location>
        <begin position="348"/>
        <end position="371"/>
    </location>
</feature>
<evidence type="ECO:0000256" key="2">
    <source>
        <dbReference type="ARBA" id="ARBA00022475"/>
    </source>
</evidence>
<feature type="transmembrane region" description="Helical" evidence="6">
    <location>
        <begin position="12"/>
        <end position="31"/>
    </location>
</feature>
<evidence type="ECO:0000256" key="3">
    <source>
        <dbReference type="ARBA" id="ARBA00022692"/>
    </source>
</evidence>
<comment type="caution">
    <text evidence="7">The sequence shown here is derived from an EMBL/GenBank/DDBJ whole genome shotgun (WGS) entry which is preliminary data.</text>
</comment>
<protein>
    <submittedName>
        <fullName evidence="7">O-antigen/teichoic acid export membrane protein</fullName>
    </submittedName>
</protein>
<evidence type="ECO:0000313" key="7">
    <source>
        <dbReference type="EMBL" id="MDQ0467276.1"/>
    </source>
</evidence>
<feature type="transmembrane region" description="Helical" evidence="6">
    <location>
        <begin position="411"/>
        <end position="430"/>
    </location>
</feature>
<dbReference type="PANTHER" id="PTHR30250">
    <property type="entry name" value="PST FAMILY PREDICTED COLANIC ACID TRANSPORTER"/>
    <property type="match status" value="1"/>
</dbReference>
<feature type="transmembrane region" description="Helical" evidence="6">
    <location>
        <begin position="195"/>
        <end position="218"/>
    </location>
</feature>
<feature type="transmembrane region" description="Helical" evidence="6">
    <location>
        <begin position="315"/>
        <end position="336"/>
    </location>
</feature>
<gene>
    <name evidence="7" type="ORF">QO011_000271</name>
</gene>
<proteinExistence type="predicted"/>
<feature type="transmembrane region" description="Helical" evidence="6">
    <location>
        <begin position="283"/>
        <end position="303"/>
    </location>
</feature>
<evidence type="ECO:0000313" key="8">
    <source>
        <dbReference type="Proteomes" id="UP001242480"/>
    </source>
</evidence>
<comment type="subcellular location">
    <subcellularLocation>
        <location evidence="1">Cell membrane</location>
        <topology evidence="1">Multi-pass membrane protein</topology>
    </subcellularLocation>
</comment>
<dbReference type="RefSeq" id="WP_307266662.1">
    <property type="nucleotide sequence ID" value="NZ_JAUSVX010000001.1"/>
</dbReference>
<name>A0ABU0IZ39_9HYPH</name>
<organism evidence="7 8">
    <name type="scientific">Labrys wisconsinensis</name>
    <dbReference type="NCBI Taxonomy" id="425677"/>
    <lineage>
        <taxon>Bacteria</taxon>
        <taxon>Pseudomonadati</taxon>
        <taxon>Pseudomonadota</taxon>
        <taxon>Alphaproteobacteria</taxon>
        <taxon>Hyphomicrobiales</taxon>
        <taxon>Xanthobacteraceae</taxon>
        <taxon>Labrys</taxon>
    </lineage>
</organism>
<feature type="transmembrane region" description="Helical" evidence="6">
    <location>
        <begin position="163"/>
        <end position="183"/>
    </location>
</feature>